<protein>
    <submittedName>
        <fullName evidence="4">Arsenite-transporting ATPase</fullName>
    </submittedName>
</protein>
<feature type="domain" description="ArsA HSP20-like" evidence="3">
    <location>
        <begin position="339"/>
        <end position="400"/>
    </location>
</feature>
<gene>
    <name evidence="4" type="ORF">Ga0074812_1354</name>
</gene>
<dbReference type="GO" id="GO:0016887">
    <property type="term" value="F:ATP hydrolysis activity"/>
    <property type="evidence" value="ECO:0007669"/>
    <property type="project" value="InterPro"/>
</dbReference>
<dbReference type="Gene3D" id="2.60.40.790">
    <property type="match status" value="1"/>
</dbReference>
<dbReference type="SUPFAM" id="SSF52540">
    <property type="entry name" value="P-loop containing nucleoside triphosphate hydrolases"/>
    <property type="match status" value="1"/>
</dbReference>
<dbReference type="CDD" id="cd02035">
    <property type="entry name" value="ArsA"/>
    <property type="match status" value="1"/>
</dbReference>
<dbReference type="Pfam" id="PF17886">
    <property type="entry name" value="ArsA_HSP20"/>
    <property type="match status" value="1"/>
</dbReference>
<keyword evidence="5" id="KW-1185">Reference proteome</keyword>
<name>A0A0S4QY95_9ACTN</name>
<dbReference type="Pfam" id="PF02374">
    <property type="entry name" value="ArsA_ATPase"/>
    <property type="match status" value="1"/>
</dbReference>
<dbReference type="AlphaFoldDB" id="A0A0S4QY95"/>
<dbReference type="InterPro" id="IPR027417">
    <property type="entry name" value="P-loop_NTPase"/>
</dbReference>
<dbReference type="PANTHER" id="PTHR10803:SF3">
    <property type="entry name" value="ATPASE GET3"/>
    <property type="match status" value="1"/>
</dbReference>
<evidence type="ECO:0000313" key="5">
    <source>
        <dbReference type="Proteomes" id="UP000198802"/>
    </source>
</evidence>
<accession>A0A0S4QY95</accession>
<organism evidence="4 5">
    <name type="scientific">Parafrankia irregularis</name>
    <dbReference type="NCBI Taxonomy" id="795642"/>
    <lineage>
        <taxon>Bacteria</taxon>
        <taxon>Bacillati</taxon>
        <taxon>Actinomycetota</taxon>
        <taxon>Actinomycetes</taxon>
        <taxon>Frankiales</taxon>
        <taxon>Frankiaceae</taxon>
        <taxon>Parafrankia</taxon>
    </lineage>
</organism>
<sequence length="410" mass="43098">MRCVLLTGKGGGGTTTVAAATATLAAQRGYRTLVVSVDPAAGLAGVLDHPLGPAEVELESGLFALQTDLRHAFAERWPRVRALIAAGLPDSGLDLDPLEVEELLRLPGALEALTLLELRDRIRADRYDVVVVDAGPASAALRLLASPETLAWGCRRLGPPDGALARWMRPGLPLPVPLSGRFVGRLAAMAGPAYEAVSGLAALAHEMRALLADPAVTSVRLVLTPETSALAQTRRTLGGLSLHGIGVDAVIVNRVIGQDGGDAWRAGWAAAHRDQLAEIAELVAPLPVLAAAYRAGEPLGLEELAAFGAAAYDGRDPAAVLGTHRGEDGATPRVERTESGYEMSFELPFVHRSEVDLARVGDDLVVSVGSDRRHVSLPAALRRCDVLGAHLAEDRLTVSFVPDPAQWVRA</sequence>
<evidence type="ECO:0000259" key="2">
    <source>
        <dbReference type="Pfam" id="PF02374"/>
    </source>
</evidence>
<dbReference type="GO" id="GO:0005524">
    <property type="term" value="F:ATP binding"/>
    <property type="evidence" value="ECO:0007669"/>
    <property type="project" value="InterPro"/>
</dbReference>
<dbReference type="RefSeq" id="WP_278184673.1">
    <property type="nucleotide sequence ID" value="NZ_FAOZ01000035.1"/>
</dbReference>
<dbReference type="InterPro" id="IPR016300">
    <property type="entry name" value="ATPase_ArsA/GET3"/>
</dbReference>
<evidence type="ECO:0000256" key="1">
    <source>
        <dbReference type="ARBA" id="ARBA00011040"/>
    </source>
</evidence>
<dbReference type="InterPro" id="IPR025723">
    <property type="entry name" value="ArsA/GET3_ATPase-like"/>
</dbReference>
<dbReference type="NCBIfam" id="TIGR00345">
    <property type="entry name" value="GET3_arsA_TRC40"/>
    <property type="match status" value="1"/>
</dbReference>
<feature type="domain" description="ArsA/GET3 Anion-transporting ATPase-like" evidence="2">
    <location>
        <begin position="1"/>
        <end position="311"/>
    </location>
</feature>
<evidence type="ECO:0000313" key="4">
    <source>
        <dbReference type="EMBL" id="CUU60062.1"/>
    </source>
</evidence>
<dbReference type="Proteomes" id="UP000198802">
    <property type="component" value="Unassembled WGS sequence"/>
</dbReference>
<dbReference type="InterPro" id="IPR040612">
    <property type="entry name" value="ArsA_HSP20-like"/>
</dbReference>
<comment type="similarity">
    <text evidence="1">Belongs to the arsA ATPase family.</text>
</comment>
<dbReference type="InterPro" id="IPR008978">
    <property type="entry name" value="HSP20-like_chaperone"/>
</dbReference>
<evidence type="ECO:0000259" key="3">
    <source>
        <dbReference type="Pfam" id="PF17886"/>
    </source>
</evidence>
<dbReference type="Gene3D" id="3.40.50.300">
    <property type="entry name" value="P-loop containing nucleotide triphosphate hydrolases"/>
    <property type="match status" value="1"/>
</dbReference>
<dbReference type="EMBL" id="FAOZ01000035">
    <property type="protein sequence ID" value="CUU60062.1"/>
    <property type="molecule type" value="Genomic_DNA"/>
</dbReference>
<dbReference type="PANTHER" id="PTHR10803">
    <property type="entry name" value="ARSENICAL PUMP-DRIVING ATPASE ARSENITE-TRANSLOCATING ATPASE"/>
    <property type="match status" value="1"/>
</dbReference>
<proteinExistence type="inferred from homology"/>
<reference evidence="5" key="1">
    <citation type="submission" date="2015-11" db="EMBL/GenBank/DDBJ databases">
        <authorList>
            <person name="Varghese N."/>
        </authorList>
    </citation>
    <scope>NUCLEOTIDE SEQUENCE [LARGE SCALE GENOMIC DNA]</scope>
    <source>
        <strain evidence="5">DSM 45899</strain>
    </source>
</reference>